<evidence type="ECO:0000256" key="1">
    <source>
        <dbReference type="SAM" id="MobiDB-lite"/>
    </source>
</evidence>
<dbReference type="OrthoDB" id="2756434at2759"/>
<feature type="compositionally biased region" description="Low complexity" evidence="1">
    <location>
        <begin position="197"/>
        <end position="206"/>
    </location>
</feature>
<dbReference type="InterPro" id="IPR001138">
    <property type="entry name" value="Zn2Cys6_DnaBD"/>
</dbReference>
<feature type="domain" description="Zn(2)-C6 fungal-type" evidence="2">
    <location>
        <begin position="120"/>
        <end position="153"/>
    </location>
</feature>
<feature type="compositionally biased region" description="Pro residues" evidence="1">
    <location>
        <begin position="185"/>
        <end position="196"/>
    </location>
</feature>
<feature type="region of interest" description="Disordered" evidence="1">
    <location>
        <begin position="156"/>
        <end position="225"/>
    </location>
</feature>
<name>A0A976XIF3_9APHY</name>
<dbReference type="EMBL" id="MW788086">
    <property type="protein sequence ID" value="UVB64068.1"/>
    <property type="molecule type" value="mRNA"/>
</dbReference>
<feature type="region of interest" description="Disordered" evidence="1">
    <location>
        <begin position="1"/>
        <end position="23"/>
    </location>
</feature>
<dbReference type="GO" id="GO:0000981">
    <property type="term" value="F:DNA-binding transcription factor activity, RNA polymerase II-specific"/>
    <property type="evidence" value="ECO:0007669"/>
    <property type="project" value="InterPro"/>
</dbReference>
<dbReference type="GO" id="GO:0008270">
    <property type="term" value="F:zinc ion binding"/>
    <property type="evidence" value="ECO:0007669"/>
    <property type="project" value="InterPro"/>
</dbReference>
<protein>
    <submittedName>
        <fullName evidence="3">Zn(2)-Cys(6)22</fullName>
    </submittedName>
</protein>
<dbReference type="CDD" id="cd00067">
    <property type="entry name" value="GAL4"/>
    <property type="match status" value="1"/>
</dbReference>
<dbReference type="Pfam" id="PF00172">
    <property type="entry name" value="Zn_clus"/>
    <property type="match status" value="2"/>
</dbReference>
<proteinExistence type="evidence at transcript level"/>
<dbReference type="PROSITE" id="PS00463">
    <property type="entry name" value="ZN2_CY6_FUNGAL_1"/>
    <property type="match status" value="1"/>
</dbReference>
<evidence type="ECO:0000313" key="3">
    <source>
        <dbReference type="EMBL" id="UVB64068.1"/>
    </source>
</evidence>
<sequence length="225" mass="24223">MCPPPPTSASHSEDPEETIESKKSVRVATSTYARALAANLVRRWLLKPLNMLCRGRRTAPPGPLPVPLNTMSAPRRNTRACLECSGQKVKCEYAPGSTACMRCHKRELLCEPRRPSPKQPCERCKRSHLGCDQPEEGEGPCAHCVRSNVRCSFAPDATAHTPTSESALPPGSTSPTETSPSHPSLSPPPPAPPPSTASPTTSSDSPEPAPATLPRPKRKWIETVL</sequence>
<evidence type="ECO:0000259" key="2">
    <source>
        <dbReference type="PROSITE" id="PS50048"/>
    </source>
</evidence>
<dbReference type="PROSITE" id="PS50048">
    <property type="entry name" value="ZN2_CY6_FUNGAL_2"/>
    <property type="match status" value="1"/>
</dbReference>
<dbReference type="Gene3D" id="4.10.240.10">
    <property type="entry name" value="Zn(2)-C6 fungal-type DNA-binding domain"/>
    <property type="match status" value="1"/>
</dbReference>
<organism evidence="3">
    <name type="scientific">Trametes gibbosa</name>
    <dbReference type="NCBI Taxonomy" id="160864"/>
    <lineage>
        <taxon>Eukaryota</taxon>
        <taxon>Fungi</taxon>
        <taxon>Dikarya</taxon>
        <taxon>Basidiomycota</taxon>
        <taxon>Agaricomycotina</taxon>
        <taxon>Agaricomycetes</taxon>
        <taxon>Polyporales</taxon>
        <taxon>Polyporaceae</taxon>
        <taxon>Trametes</taxon>
    </lineage>
</organism>
<dbReference type="AlphaFoldDB" id="A0A976XIF3"/>
<dbReference type="SMART" id="SM00066">
    <property type="entry name" value="GAL4"/>
    <property type="match status" value="2"/>
</dbReference>
<reference evidence="3" key="1">
    <citation type="submission" date="2021-03" db="EMBL/GenBank/DDBJ databases">
        <authorList>
            <person name="Chi Y."/>
            <person name="Li S."/>
        </authorList>
    </citation>
    <scope>NUCLEOTIDE SEQUENCE</scope>
</reference>
<dbReference type="InterPro" id="IPR036864">
    <property type="entry name" value="Zn2-C6_fun-type_DNA-bd_sf"/>
</dbReference>
<feature type="compositionally biased region" description="Low complexity" evidence="1">
    <location>
        <begin position="169"/>
        <end position="184"/>
    </location>
</feature>
<dbReference type="SUPFAM" id="SSF57701">
    <property type="entry name" value="Zn2/Cys6 DNA-binding domain"/>
    <property type="match status" value="2"/>
</dbReference>
<accession>A0A976XIF3</accession>